<dbReference type="Proteomes" id="UP001620514">
    <property type="component" value="Unassembled WGS sequence"/>
</dbReference>
<protein>
    <recommendedName>
        <fullName evidence="4">Tetratricopeptide repeat protein</fullName>
    </recommendedName>
</protein>
<evidence type="ECO:0000256" key="1">
    <source>
        <dbReference type="SAM" id="SignalP"/>
    </source>
</evidence>
<dbReference type="RefSeq" id="WP_404609630.1">
    <property type="nucleotide sequence ID" value="NZ_JBIYDN010000014.1"/>
</dbReference>
<proteinExistence type="predicted"/>
<keyword evidence="3" id="KW-1185">Reference proteome</keyword>
<feature type="chain" id="PRO_5046520717" description="Tetratricopeptide repeat protein" evidence="1">
    <location>
        <begin position="26"/>
        <end position="484"/>
    </location>
</feature>
<accession>A0ABW8MLH0</accession>
<sequence length="484" mass="53194">MIIAFQIKKLIASLLLLGMNATVMAEVTPDPLPALEAARWHVATHAILLEARDDIRNEPFLPKQLALDGFTSDAINSARMLCRACQPAALVDVVSASTAMSVDEKERVLNEALANLRGGSQQPVFRSGTFTAIALLYSMWGFGAQAHSVFDEAIASAVTDPASGPGFHYIAFELAKAAPESVPDWMILSLVKAIGRWPPSDDAALAYLDLARIRFKQRQPEAEIDLMERALDACAVIASYGQAQGIRSMVGRLALDSNQVEFARQRIPALLITDANALFEARSGHEDTALYYLAKLQGPTLYVDHRGETLRSIIREASNRGDFSTAKFFVDQVDPQMTGMRIELWTIIARAEWLNGDSKASQLDFRRALSIVEAIPFEQRHSSIDQEGVLAEAMANAELHEESLRLSHSIKVSLMALPERQNDTRIVGLLLLAAAFRAASDAIEAKQTLILAYQTAHDYQSPNQYGTKKSQLLMRVASVTEAFR</sequence>
<reference evidence="2 3" key="1">
    <citation type="submission" date="2024-10" db="EMBL/GenBank/DDBJ databases">
        <authorList>
            <person name="Deangelis K."/>
            <person name="Huntemann M."/>
            <person name="Clum A."/>
            <person name="Wang J."/>
            <person name="Palaniappan K."/>
            <person name="Ritter S."/>
            <person name="Chen I.-M."/>
            <person name="Stamatis D."/>
            <person name="Reddy T."/>
            <person name="O'Malley R."/>
            <person name="Daum C."/>
            <person name="Ng V."/>
            <person name="Ivanova N."/>
            <person name="Kyrpides N."/>
            <person name="Woyke T."/>
        </authorList>
    </citation>
    <scope>NUCLEOTIDE SEQUENCE [LARGE SCALE GENOMIC DNA]</scope>
    <source>
        <strain evidence="2 3">GAS97</strain>
    </source>
</reference>
<evidence type="ECO:0008006" key="4">
    <source>
        <dbReference type="Google" id="ProtNLM"/>
    </source>
</evidence>
<keyword evidence="1" id="KW-0732">Signal</keyword>
<comment type="caution">
    <text evidence="2">The sequence shown here is derived from an EMBL/GenBank/DDBJ whole genome shotgun (WGS) entry which is preliminary data.</text>
</comment>
<name>A0ABW8MLH0_9BURK</name>
<evidence type="ECO:0000313" key="2">
    <source>
        <dbReference type="EMBL" id="MFK4444532.1"/>
    </source>
</evidence>
<gene>
    <name evidence="2" type="ORF">ABH943_004554</name>
</gene>
<reference evidence="2 3" key="2">
    <citation type="submission" date="2024-11" db="EMBL/GenBank/DDBJ databases">
        <title>Using genomics to understand microbial adaptation to soil warming.</title>
        <authorList>
            <person name="Deangelis K.M. PhD."/>
        </authorList>
    </citation>
    <scope>NUCLEOTIDE SEQUENCE [LARGE SCALE GENOMIC DNA]</scope>
    <source>
        <strain evidence="2 3">GAS97</strain>
    </source>
</reference>
<dbReference type="EMBL" id="JBIYDN010000014">
    <property type="protein sequence ID" value="MFK4444532.1"/>
    <property type="molecule type" value="Genomic_DNA"/>
</dbReference>
<feature type="signal peptide" evidence="1">
    <location>
        <begin position="1"/>
        <end position="25"/>
    </location>
</feature>
<organism evidence="2 3">
    <name type="scientific">Caballeronia udeis</name>
    <dbReference type="NCBI Taxonomy" id="1232866"/>
    <lineage>
        <taxon>Bacteria</taxon>
        <taxon>Pseudomonadati</taxon>
        <taxon>Pseudomonadota</taxon>
        <taxon>Betaproteobacteria</taxon>
        <taxon>Burkholderiales</taxon>
        <taxon>Burkholderiaceae</taxon>
        <taxon>Caballeronia</taxon>
    </lineage>
</organism>
<evidence type="ECO:0000313" key="3">
    <source>
        <dbReference type="Proteomes" id="UP001620514"/>
    </source>
</evidence>